<dbReference type="InterPro" id="IPR029025">
    <property type="entry name" value="T3SS_substrate_exporter_C"/>
</dbReference>
<gene>
    <name evidence="1" type="ORF">HNP76_001930</name>
</gene>
<sequence length="94" mass="11179">MKDSDFFVIDKKGNRRMIGMKYEGKTMDSPKVTFVAMRQELPFAKQIAFSLGKEVIYDDCACRALFDYFRGEYIAGRDFRICAELYSKVWYWRD</sequence>
<dbReference type="EMBL" id="JACHFQ010000006">
    <property type="protein sequence ID" value="MBB5226549.1"/>
    <property type="molecule type" value="Genomic_DNA"/>
</dbReference>
<name>A0A7W8LMI5_9SPIR</name>
<dbReference type="Proteomes" id="UP000518887">
    <property type="component" value="Unassembled WGS sequence"/>
</dbReference>
<reference evidence="1 2" key="1">
    <citation type="submission" date="2020-08" db="EMBL/GenBank/DDBJ databases">
        <title>Genomic Encyclopedia of Type Strains, Phase IV (KMG-IV): sequencing the most valuable type-strain genomes for metagenomic binning, comparative biology and taxonomic classification.</title>
        <authorList>
            <person name="Goeker M."/>
        </authorList>
    </citation>
    <scope>NUCLEOTIDE SEQUENCE [LARGE SCALE GENOMIC DNA]</scope>
    <source>
        <strain evidence="1 2">DSM 103462</strain>
    </source>
</reference>
<protein>
    <submittedName>
        <fullName evidence="1">Uncharacterized protein</fullName>
    </submittedName>
</protein>
<evidence type="ECO:0000313" key="2">
    <source>
        <dbReference type="Proteomes" id="UP000518887"/>
    </source>
</evidence>
<comment type="caution">
    <text evidence="1">The sequence shown here is derived from an EMBL/GenBank/DDBJ whole genome shotgun (WGS) entry which is preliminary data.</text>
</comment>
<dbReference type="AlphaFoldDB" id="A0A7W8LMI5"/>
<accession>A0A7W8LMI5</accession>
<evidence type="ECO:0000313" key="1">
    <source>
        <dbReference type="EMBL" id="MBB5226549.1"/>
    </source>
</evidence>
<dbReference type="SUPFAM" id="SSF160544">
    <property type="entry name" value="EscU C-terminal domain-like"/>
    <property type="match status" value="1"/>
</dbReference>
<proteinExistence type="predicted"/>
<organism evidence="1 2">
    <name type="scientific">Treponema ruminis</name>
    <dbReference type="NCBI Taxonomy" id="744515"/>
    <lineage>
        <taxon>Bacteria</taxon>
        <taxon>Pseudomonadati</taxon>
        <taxon>Spirochaetota</taxon>
        <taxon>Spirochaetia</taxon>
        <taxon>Spirochaetales</taxon>
        <taxon>Treponemataceae</taxon>
        <taxon>Treponema</taxon>
    </lineage>
</organism>
<dbReference type="RefSeq" id="WP_184659930.1">
    <property type="nucleotide sequence ID" value="NZ_CP031518.1"/>
</dbReference>
<keyword evidence="2" id="KW-1185">Reference proteome</keyword>
<dbReference type="Gene3D" id="3.40.1690.10">
    <property type="entry name" value="secretion proteins EscU"/>
    <property type="match status" value="1"/>
</dbReference>